<keyword evidence="2" id="KW-0732">Signal</keyword>
<dbReference type="PANTHER" id="PTHR40640:SF1">
    <property type="entry name" value="ANCHORED GLYCOPROTEIN, PUTATIVE (AFU_ORTHOLOGUE AFUA_8G04860)-RELATED"/>
    <property type="match status" value="1"/>
</dbReference>
<name>A0A9P4XIA7_9HYPO</name>
<comment type="caution">
    <text evidence="3">The sequence shown here is derived from an EMBL/GenBank/DDBJ whole genome shotgun (WGS) entry which is preliminary data.</text>
</comment>
<dbReference type="AlphaFoldDB" id="A0A9P4XIA7"/>
<evidence type="ECO:0000256" key="2">
    <source>
        <dbReference type="SAM" id="SignalP"/>
    </source>
</evidence>
<dbReference type="EMBL" id="QLNT01000008">
    <property type="protein sequence ID" value="KAF3072338.1"/>
    <property type="molecule type" value="Genomic_DNA"/>
</dbReference>
<evidence type="ECO:0000256" key="1">
    <source>
        <dbReference type="SAM" id="MobiDB-lite"/>
    </source>
</evidence>
<feature type="compositionally biased region" description="Polar residues" evidence="1">
    <location>
        <begin position="151"/>
        <end position="203"/>
    </location>
</feature>
<dbReference type="PANTHER" id="PTHR40640">
    <property type="entry name" value="ANCHORED GLYCOPROTEIN, PUTATIVE (AFU_ORTHOLOGUE AFUA_8G04860)-RELATED"/>
    <property type="match status" value="1"/>
</dbReference>
<dbReference type="Proteomes" id="UP000801864">
    <property type="component" value="Unassembled WGS sequence"/>
</dbReference>
<sequence>MARSLALLAFAGAAMAAQTTTVSLLLPFADPQPLVGSVIGVDSTATTYAYGCAPGTSEDDCGFPSSETVTQGPSTWAFSMSYSAEGNSVSEGGTCVLNTAKDAASCSMAFAQVTGGSISATGSSGVEAFLTFQLPVTITAGLEKLKATPGASATDSSTPAPTNTGASQAAPSGSTSTTLARQTSAASTGNSTRTASSTAGPSSTNAAGIVNAQNGLLAGVAALKLVGSVIGVDSAATTYAYGCAPGVAADKCFFKSSQTITQGPTTWIHTETYSDADGVHYTEDVHCKLSSAADVVSCSMSMSTTDSTGSITIITSAGTASDWLSFQLPVTITAARLRRTPMGVHLDSMESNPMTKTAALEPARPTLGGHCKLSSAVDLGSCTIYTYATSTDGSVTSSTSSGTQPFLTFQVPVTITAGLEKLPAAPGSTATDGSTSTTVVSTGTSTSSTTAAPSSTNAAGLVNAQNGLLAGVAAVFGGVMML</sequence>
<organism evidence="3 4">
    <name type="scientific">Trichoderma lentiforme</name>
    <dbReference type="NCBI Taxonomy" id="1567552"/>
    <lineage>
        <taxon>Eukaryota</taxon>
        <taxon>Fungi</taxon>
        <taxon>Dikarya</taxon>
        <taxon>Ascomycota</taxon>
        <taxon>Pezizomycotina</taxon>
        <taxon>Sordariomycetes</taxon>
        <taxon>Hypocreomycetidae</taxon>
        <taxon>Hypocreales</taxon>
        <taxon>Hypocreaceae</taxon>
        <taxon>Trichoderma</taxon>
    </lineage>
</organism>
<feature type="region of interest" description="Disordered" evidence="1">
    <location>
        <begin position="149"/>
        <end position="203"/>
    </location>
</feature>
<accession>A0A9P4XIA7</accession>
<feature type="region of interest" description="Disordered" evidence="1">
    <location>
        <begin position="424"/>
        <end position="453"/>
    </location>
</feature>
<proteinExistence type="predicted"/>
<protein>
    <submittedName>
        <fullName evidence="3">Uncharacterized protein</fullName>
    </submittedName>
</protein>
<feature type="chain" id="PRO_5040416291" evidence="2">
    <location>
        <begin position="17"/>
        <end position="482"/>
    </location>
</feature>
<keyword evidence="4" id="KW-1185">Reference proteome</keyword>
<evidence type="ECO:0000313" key="3">
    <source>
        <dbReference type="EMBL" id="KAF3072338.1"/>
    </source>
</evidence>
<gene>
    <name evidence="3" type="ORF">CFAM422_005348</name>
</gene>
<feature type="signal peptide" evidence="2">
    <location>
        <begin position="1"/>
        <end position="16"/>
    </location>
</feature>
<evidence type="ECO:0000313" key="4">
    <source>
        <dbReference type="Proteomes" id="UP000801864"/>
    </source>
</evidence>
<reference evidence="3 4" key="1">
    <citation type="submission" date="2018-06" db="EMBL/GenBank/DDBJ databases">
        <title>Genome analysis of cellulolytic fungus Trichoderma lentiforme CFAM-422.</title>
        <authorList>
            <person name="Steindorff A.S."/>
            <person name="Formighieri E.F."/>
            <person name="Midorikawa G.E.O."/>
            <person name="Tamietti M.S."/>
            <person name="Ramos E.Z."/>
            <person name="Silva A.S."/>
            <person name="Bon E.P.S."/>
            <person name="Mendes T.D."/>
            <person name="Damaso M.C.T."/>
            <person name="Favaro L.C.L."/>
        </authorList>
    </citation>
    <scope>NUCLEOTIDE SEQUENCE [LARGE SCALE GENOMIC DNA]</scope>
    <source>
        <strain evidence="3 4">CFAM-422</strain>
    </source>
</reference>